<dbReference type="PANTHER" id="PTHR21540">
    <property type="entry name" value="RING FINGER AND SWIM DOMAIN-CONTAINING PROTEIN 2"/>
    <property type="match status" value="1"/>
</dbReference>
<feature type="domain" description="SWIM-type" evidence="5">
    <location>
        <begin position="60"/>
        <end position="93"/>
    </location>
</feature>
<dbReference type="PANTHER" id="PTHR21540:SF3">
    <property type="entry name" value="E3 UBIQUITIN-PROTEIN LIGASE ZSWIM2"/>
    <property type="match status" value="1"/>
</dbReference>
<protein>
    <recommendedName>
        <fullName evidence="8">SWIM-type domain-containing protein</fullName>
    </recommendedName>
</protein>
<dbReference type="AlphaFoldDB" id="A0AAW1CPP3"/>
<dbReference type="GO" id="GO:0061630">
    <property type="term" value="F:ubiquitin protein ligase activity"/>
    <property type="evidence" value="ECO:0007669"/>
    <property type="project" value="InterPro"/>
</dbReference>
<evidence type="ECO:0000256" key="2">
    <source>
        <dbReference type="ARBA" id="ARBA00022833"/>
    </source>
</evidence>
<dbReference type="EMBL" id="JAPXFL010000010">
    <property type="protein sequence ID" value="KAK9500554.1"/>
    <property type="molecule type" value="Genomic_DNA"/>
</dbReference>
<keyword evidence="7" id="KW-1185">Reference proteome</keyword>
<sequence>MNDVPLQRRICPLEVRTLQRLVSTSRMYLVRQVGPTSWDVADSNRGNPNHVNNTDNTSTVRVSLGTSHRCSCLVFNRTKELCRHIVWILTHKLKLKCSDQLSYQLGMSEAQLLRCLEGKQNEIARRNKVDGNSKSVRGKPVPKRPISARDSCPICLESFGNKSVMYCKYSCGNAMHTHCMDIVSKHQDTSGSSSGPENGISCPLCRGFFCTPYELTQELRKPTILVKPQPLAKFEMTCIQCDASTIIGVVYKCAACPQVFSICSHHLTLSVACCIMVLS</sequence>
<accession>A0AAW1CPP3</accession>
<evidence type="ECO:0000313" key="6">
    <source>
        <dbReference type="EMBL" id="KAK9500554.1"/>
    </source>
</evidence>
<dbReference type="Pfam" id="PF04434">
    <property type="entry name" value="SWIM"/>
    <property type="match status" value="1"/>
</dbReference>
<dbReference type="InterPro" id="IPR039903">
    <property type="entry name" value="Zswim2"/>
</dbReference>
<reference evidence="6 7" key="1">
    <citation type="submission" date="2022-12" db="EMBL/GenBank/DDBJ databases">
        <title>Chromosome-level genome assembly of true bugs.</title>
        <authorList>
            <person name="Ma L."/>
            <person name="Li H."/>
        </authorList>
    </citation>
    <scope>NUCLEOTIDE SEQUENCE [LARGE SCALE GENOMIC DNA]</scope>
    <source>
        <strain evidence="6">Lab_2022b</strain>
    </source>
</reference>
<dbReference type="Gene3D" id="3.30.40.10">
    <property type="entry name" value="Zinc/RING finger domain, C3HC4 (zinc finger)"/>
    <property type="match status" value="1"/>
</dbReference>
<keyword evidence="1 3" id="KW-0863">Zinc-finger</keyword>
<dbReference type="InterPro" id="IPR007527">
    <property type="entry name" value="Znf_SWIM"/>
</dbReference>
<dbReference type="InterPro" id="IPR001841">
    <property type="entry name" value="Znf_RING"/>
</dbReference>
<dbReference type="SUPFAM" id="SSF57850">
    <property type="entry name" value="RING/U-box"/>
    <property type="match status" value="1"/>
</dbReference>
<organism evidence="6 7">
    <name type="scientific">Rhynocoris fuscipes</name>
    <dbReference type="NCBI Taxonomy" id="488301"/>
    <lineage>
        <taxon>Eukaryota</taxon>
        <taxon>Metazoa</taxon>
        <taxon>Ecdysozoa</taxon>
        <taxon>Arthropoda</taxon>
        <taxon>Hexapoda</taxon>
        <taxon>Insecta</taxon>
        <taxon>Pterygota</taxon>
        <taxon>Neoptera</taxon>
        <taxon>Paraneoptera</taxon>
        <taxon>Hemiptera</taxon>
        <taxon>Heteroptera</taxon>
        <taxon>Panheteroptera</taxon>
        <taxon>Cimicomorpha</taxon>
        <taxon>Reduviidae</taxon>
        <taxon>Harpactorinae</taxon>
        <taxon>Harpactorini</taxon>
        <taxon>Rhynocoris</taxon>
    </lineage>
</organism>
<evidence type="ECO:0008006" key="8">
    <source>
        <dbReference type="Google" id="ProtNLM"/>
    </source>
</evidence>
<feature type="domain" description="RING-type" evidence="4">
    <location>
        <begin position="152"/>
        <end position="206"/>
    </location>
</feature>
<evidence type="ECO:0000259" key="4">
    <source>
        <dbReference type="PROSITE" id="PS50089"/>
    </source>
</evidence>
<gene>
    <name evidence="6" type="ORF">O3M35_001798</name>
</gene>
<evidence type="ECO:0000256" key="1">
    <source>
        <dbReference type="ARBA" id="ARBA00022771"/>
    </source>
</evidence>
<dbReference type="SMART" id="SM00184">
    <property type="entry name" value="RING"/>
    <property type="match status" value="1"/>
</dbReference>
<dbReference type="GO" id="GO:0008270">
    <property type="term" value="F:zinc ion binding"/>
    <property type="evidence" value="ECO:0007669"/>
    <property type="project" value="UniProtKB-KW"/>
</dbReference>
<evidence type="ECO:0000259" key="5">
    <source>
        <dbReference type="PROSITE" id="PS50966"/>
    </source>
</evidence>
<dbReference type="Pfam" id="PF13639">
    <property type="entry name" value="zf-RING_2"/>
    <property type="match status" value="1"/>
</dbReference>
<proteinExistence type="predicted"/>
<evidence type="ECO:0000313" key="7">
    <source>
        <dbReference type="Proteomes" id="UP001461498"/>
    </source>
</evidence>
<keyword evidence="1 3" id="KW-0479">Metal-binding</keyword>
<dbReference type="InterPro" id="IPR013083">
    <property type="entry name" value="Znf_RING/FYVE/PHD"/>
</dbReference>
<dbReference type="Proteomes" id="UP001461498">
    <property type="component" value="Unassembled WGS sequence"/>
</dbReference>
<dbReference type="PROSITE" id="PS50089">
    <property type="entry name" value="ZF_RING_2"/>
    <property type="match status" value="1"/>
</dbReference>
<name>A0AAW1CPP3_9HEMI</name>
<evidence type="ECO:0000256" key="3">
    <source>
        <dbReference type="PROSITE-ProRule" id="PRU00175"/>
    </source>
</evidence>
<keyword evidence="2" id="KW-0862">Zinc</keyword>
<dbReference type="PROSITE" id="PS50966">
    <property type="entry name" value="ZF_SWIM"/>
    <property type="match status" value="1"/>
</dbReference>
<comment type="caution">
    <text evidence="6">The sequence shown here is derived from an EMBL/GenBank/DDBJ whole genome shotgun (WGS) entry which is preliminary data.</text>
</comment>